<sequence length="173" mass="19233">MAKKKTTQKKKSTSPSIGLSADTRKKACSILNGILSDQHVLYIKTRNFHWNLIGGRFHTLHEHFEEMYNELAVAIDETAERIRMLGGVSPGSMKEFLANATLKEEKGAIIDGDAAIESLLSDHESVAQSLRKDIEKLEEDLGDVGSADFLTALLQKHEQTSWMLRSYLDVSGS</sequence>
<evidence type="ECO:0000313" key="5">
    <source>
        <dbReference type="EMBL" id="GHC67514.1"/>
    </source>
</evidence>
<dbReference type="Gene3D" id="1.20.1260.10">
    <property type="match status" value="1"/>
</dbReference>
<dbReference type="GO" id="GO:0008199">
    <property type="term" value="F:ferric iron binding"/>
    <property type="evidence" value="ECO:0007669"/>
    <property type="project" value="InterPro"/>
</dbReference>
<feature type="domain" description="Ferritin/DPS" evidence="4">
    <location>
        <begin position="30"/>
        <end position="169"/>
    </location>
</feature>
<dbReference type="SUPFAM" id="SSF47240">
    <property type="entry name" value="Ferritin-like"/>
    <property type="match status" value="1"/>
</dbReference>
<protein>
    <submittedName>
        <fullName evidence="5">DNA starvation/stationary phase protection protein</fullName>
    </submittedName>
</protein>
<evidence type="ECO:0000313" key="6">
    <source>
        <dbReference type="Proteomes" id="UP000644507"/>
    </source>
</evidence>
<keyword evidence="3" id="KW-0175">Coiled coil</keyword>
<evidence type="ECO:0000256" key="1">
    <source>
        <dbReference type="ARBA" id="ARBA00009497"/>
    </source>
</evidence>
<dbReference type="InterPro" id="IPR023188">
    <property type="entry name" value="DPS_DNA-bd_CS"/>
</dbReference>
<dbReference type="Proteomes" id="UP000644507">
    <property type="component" value="Unassembled WGS sequence"/>
</dbReference>
<keyword evidence="6" id="KW-1185">Reference proteome</keyword>
<dbReference type="RefSeq" id="WP_189574412.1">
    <property type="nucleotide sequence ID" value="NZ_BMXI01000024.1"/>
</dbReference>
<dbReference type="PANTHER" id="PTHR42932">
    <property type="entry name" value="GENERAL STRESS PROTEIN 20U"/>
    <property type="match status" value="1"/>
</dbReference>
<reference evidence="5" key="2">
    <citation type="submission" date="2020-09" db="EMBL/GenBank/DDBJ databases">
        <authorList>
            <person name="Sun Q."/>
            <person name="Kim S."/>
        </authorList>
    </citation>
    <scope>NUCLEOTIDE SEQUENCE</scope>
    <source>
        <strain evidence="5">KCTC 12988</strain>
    </source>
</reference>
<comment type="similarity">
    <text evidence="1 2">Belongs to the Dps family.</text>
</comment>
<dbReference type="AlphaFoldDB" id="A0A918U2H3"/>
<dbReference type="InterPro" id="IPR008331">
    <property type="entry name" value="Ferritin_DPS_dom"/>
</dbReference>
<dbReference type="Pfam" id="PF00210">
    <property type="entry name" value="Ferritin"/>
    <property type="match status" value="1"/>
</dbReference>
<evidence type="ECO:0000256" key="2">
    <source>
        <dbReference type="RuleBase" id="RU003875"/>
    </source>
</evidence>
<comment type="caution">
    <text evidence="5">The sequence shown here is derived from an EMBL/GenBank/DDBJ whole genome shotgun (WGS) entry which is preliminary data.</text>
</comment>
<dbReference type="PRINTS" id="PR01346">
    <property type="entry name" value="HELNAPAPROT"/>
</dbReference>
<name>A0A918U2H3_9BACT</name>
<dbReference type="GO" id="GO:0016722">
    <property type="term" value="F:oxidoreductase activity, acting on metal ions"/>
    <property type="evidence" value="ECO:0007669"/>
    <property type="project" value="InterPro"/>
</dbReference>
<feature type="coiled-coil region" evidence="3">
    <location>
        <begin position="120"/>
        <end position="147"/>
    </location>
</feature>
<dbReference type="InterPro" id="IPR012347">
    <property type="entry name" value="Ferritin-like"/>
</dbReference>
<organism evidence="5 6">
    <name type="scientific">Roseibacillus persicicus</name>
    <dbReference type="NCBI Taxonomy" id="454148"/>
    <lineage>
        <taxon>Bacteria</taxon>
        <taxon>Pseudomonadati</taxon>
        <taxon>Verrucomicrobiota</taxon>
        <taxon>Verrucomicrobiia</taxon>
        <taxon>Verrucomicrobiales</taxon>
        <taxon>Verrucomicrobiaceae</taxon>
        <taxon>Roseibacillus</taxon>
    </lineage>
</organism>
<accession>A0A918U2H3</accession>
<dbReference type="PIRSF" id="PIRSF005900">
    <property type="entry name" value="Dps"/>
    <property type="match status" value="1"/>
</dbReference>
<evidence type="ECO:0000259" key="4">
    <source>
        <dbReference type="Pfam" id="PF00210"/>
    </source>
</evidence>
<evidence type="ECO:0000256" key="3">
    <source>
        <dbReference type="SAM" id="Coils"/>
    </source>
</evidence>
<dbReference type="CDD" id="cd01043">
    <property type="entry name" value="DPS"/>
    <property type="match status" value="1"/>
</dbReference>
<gene>
    <name evidence="5" type="ORF">GCM10007100_39500</name>
</gene>
<proteinExistence type="inferred from homology"/>
<dbReference type="EMBL" id="BMXI01000024">
    <property type="protein sequence ID" value="GHC67514.1"/>
    <property type="molecule type" value="Genomic_DNA"/>
</dbReference>
<dbReference type="PANTHER" id="PTHR42932:SF3">
    <property type="entry name" value="DNA PROTECTION DURING STARVATION PROTEIN"/>
    <property type="match status" value="1"/>
</dbReference>
<dbReference type="PROSITE" id="PS00818">
    <property type="entry name" value="DPS_1"/>
    <property type="match status" value="1"/>
</dbReference>
<dbReference type="InterPro" id="IPR002177">
    <property type="entry name" value="DPS_DNA-bd"/>
</dbReference>
<dbReference type="InterPro" id="IPR009078">
    <property type="entry name" value="Ferritin-like_SF"/>
</dbReference>
<reference evidence="5" key="1">
    <citation type="journal article" date="2014" name="Int. J. Syst. Evol. Microbiol.">
        <title>Complete genome sequence of Corynebacterium casei LMG S-19264T (=DSM 44701T), isolated from a smear-ripened cheese.</title>
        <authorList>
            <consortium name="US DOE Joint Genome Institute (JGI-PGF)"/>
            <person name="Walter F."/>
            <person name="Albersmeier A."/>
            <person name="Kalinowski J."/>
            <person name="Ruckert C."/>
        </authorList>
    </citation>
    <scope>NUCLEOTIDE SEQUENCE</scope>
    <source>
        <strain evidence="5">KCTC 12988</strain>
    </source>
</reference>